<evidence type="ECO:0000256" key="9">
    <source>
        <dbReference type="ARBA" id="ARBA00022741"/>
    </source>
</evidence>
<dbReference type="RefSeq" id="WP_013846441.1">
    <property type="nucleotide sequence ID" value="NC_015593.1"/>
</dbReference>
<dbReference type="SUPFAM" id="SSF52540">
    <property type="entry name" value="P-loop containing nucleoside triphosphate hydrolases"/>
    <property type="match status" value="1"/>
</dbReference>
<proteinExistence type="inferred from homology"/>
<keyword evidence="9" id="KW-0547">Nucleotide-binding</keyword>
<dbReference type="PANTHER" id="PTHR32309">
    <property type="entry name" value="TYROSINE-PROTEIN KINASE"/>
    <property type="match status" value="1"/>
</dbReference>
<feature type="transmembrane region" description="Helical" evidence="17">
    <location>
        <begin position="40"/>
        <end position="60"/>
    </location>
</feature>
<evidence type="ECO:0000256" key="4">
    <source>
        <dbReference type="ARBA" id="ARBA00011903"/>
    </source>
</evidence>
<evidence type="ECO:0000256" key="17">
    <source>
        <dbReference type="SAM" id="Phobius"/>
    </source>
</evidence>
<keyword evidence="14" id="KW-0829">Tyrosine-protein kinase</keyword>
<feature type="domain" description="Tyrosine-protein kinase G-rich" evidence="20">
    <location>
        <begin position="381"/>
        <end position="452"/>
    </location>
</feature>
<dbReference type="EC" id="2.7.10.2" evidence="4"/>
<comment type="similarity">
    <text evidence="3">Belongs to the etk/wzc family.</text>
</comment>
<evidence type="ECO:0000259" key="19">
    <source>
        <dbReference type="Pfam" id="PF13614"/>
    </source>
</evidence>
<evidence type="ECO:0000256" key="8">
    <source>
        <dbReference type="ARBA" id="ARBA00022692"/>
    </source>
</evidence>
<evidence type="ECO:0000259" key="18">
    <source>
        <dbReference type="Pfam" id="PF02706"/>
    </source>
</evidence>
<dbReference type="InterPro" id="IPR050445">
    <property type="entry name" value="Bact_polysacc_biosynth/exp"/>
</dbReference>
<dbReference type="Proteomes" id="UP000007150">
    <property type="component" value="Chromosome 1"/>
</dbReference>
<protein>
    <recommendedName>
        <fullName evidence="4">non-specific protein-tyrosine kinase</fullName>
        <ecNumber evidence="4">2.7.10.2</ecNumber>
    </recommendedName>
</protein>
<evidence type="ECO:0000256" key="15">
    <source>
        <dbReference type="ARBA" id="ARBA00051245"/>
    </source>
</evidence>
<dbReference type="InterPro" id="IPR027417">
    <property type="entry name" value="P-loop_NTPase"/>
</dbReference>
<keyword evidence="11" id="KW-0067">ATP-binding</keyword>
<evidence type="ECO:0000256" key="2">
    <source>
        <dbReference type="ARBA" id="ARBA00007316"/>
    </source>
</evidence>
<dbReference type="Pfam" id="PF02706">
    <property type="entry name" value="Wzz"/>
    <property type="match status" value="1"/>
</dbReference>
<reference evidence="21 22" key="1">
    <citation type="submission" date="2011-05" db="EMBL/GenBank/DDBJ databases">
        <title>Complete sequence of chromosome 1 of Sphingobium chlorophenolicum L-1.</title>
        <authorList>
            <consortium name="US DOE Joint Genome Institute"/>
            <person name="Lucas S."/>
            <person name="Han J."/>
            <person name="Lapidus A."/>
            <person name="Cheng J.-F."/>
            <person name="Goodwin L."/>
            <person name="Pitluck S."/>
            <person name="Peters L."/>
            <person name="Daligault H."/>
            <person name="Han C."/>
            <person name="Tapia R."/>
            <person name="Land M."/>
            <person name="Hauser L."/>
            <person name="Kyrpides N."/>
            <person name="Ivanova N."/>
            <person name="Pagani I."/>
            <person name="Turner P."/>
            <person name="Copley S."/>
            <person name="Woyke T."/>
        </authorList>
    </citation>
    <scope>NUCLEOTIDE SEQUENCE [LARGE SCALE GENOMIC DNA]</scope>
    <source>
        <strain evidence="21 22">L-1</strain>
    </source>
</reference>
<evidence type="ECO:0000256" key="10">
    <source>
        <dbReference type="ARBA" id="ARBA00022777"/>
    </source>
</evidence>
<feature type="coiled-coil region" evidence="16">
    <location>
        <begin position="208"/>
        <end position="271"/>
    </location>
</feature>
<keyword evidence="8 17" id="KW-0812">Transmembrane</keyword>
<dbReference type="Pfam" id="PF13614">
    <property type="entry name" value="AAA_31"/>
    <property type="match status" value="1"/>
</dbReference>
<evidence type="ECO:0000256" key="7">
    <source>
        <dbReference type="ARBA" id="ARBA00022679"/>
    </source>
</evidence>
<dbReference type="InterPro" id="IPR003856">
    <property type="entry name" value="LPS_length_determ_N"/>
</dbReference>
<dbReference type="AlphaFoldDB" id="F6EX12"/>
<dbReference type="KEGG" id="sch:Sphch_0478"/>
<evidence type="ECO:0000256" key="13">
    <source>
        <dbReference type="ARBA" id="ARBA00023136"/>
    </source>
</evidence>
<evidence type="ECO:0000256" key="3">
    <source>
        <dbReference type="ARBA" id="ARBA00008883"/>
    </source>
</evidence>
<dbReference type="InterPro" id="IPR005702">
    <property type="entry name" value="Wzc-like_C"/>
</dbReference>
<feature type="domain" description="Polysaccharide chain length determinant N-terminal" evidence="18">
    <location>
        <begin position="30"/>
        <end position="112"/>
    </location>
</feature>
<evidence type="ECO:0000256" key="14">
    <source>
        <dbReference type="ARBA" id="ARBA00023137"/>
    </source>
</evidence>
<evidence type="ECO:0000256" key="12">
    <source>
        <dbReference type="ARBA" id="ARBA00022989"/>
    </source>
</evidence>
<evidence type="ECO:0000256" key="11">
    <source>
        <dbReference type="ARBA" id="ARBA00022840"/>
    </source>
</evidence>
<comment type="similarity">
    <text evidence="2">Belongs to the CpsD/CapB family.</text>
</comment>
<organism evidence="21 22">
    <name type="scientific">Sphingobium chlorophenolicum L-1</name>
    <dbReference type="NCBI Taxonomy" id="690566"/>
    <lineage>
        <taxon>Bacteria</taxon>
        <taxon>Pseudomonadati</taxon>
        <taxon>Pseudomonadota</taxon>
        <taxon>Alphaproteobacteria</taxon>
        <taxon>Sphingomonadales</taxon>
        <taxon>Sphingomonadaceae</taxon>
        <taxon>Sphingobium</taxon>
    </lineage>
</organism>
<evidence type="ECO:0000313" key="22">
    <source>
        <dbReference type="Proteomes" id="UP000007150"/>
    </source>
</evidence>
<keyword evidence="5" id="KW-1003">Cell membrane</keyword>
<comment type="catalytic activity">
    <reaction evidence="15">
        <text>L-tyrosyl-[protein] + ATP = O-phospho-L-tyrosyl-[protein] + ADP + H(+)</text>
        <dbReference type="Rhea" id="RHEA:10596"/>
        <dbReference type="Rhea" id="RHEA-COMP:10136"/>
        <dbReference type="Rhea" id="RHEA-COMP:20101"/>
        <dbReference type="ChEBI" id="CHEBI:15378"/>
        <dbReference type="ChEBI" id="CHEBI:30616"/>
        <dbReference type="ChEBI" id="CHEBI:46858"/>
        <dbReference type="ChEBI" id="CHEBI:61978"/>
        <dbReference type="ChEBI" id="CHEBI:456216"/>
        <dbReference type="EC" id="2.7.10.2"/>
    </reaction>
</comment>
<dbReference type="PANTHER" id="PTHR32309:SF13">
    <property type="entry name" value="FERRIC ENTEROBACTIN TRANSPORT PROTEIN FEPE"/>
    <property type="match status" value="1"/>
</dbReference>
<keyword evidence="12 17" id="KW-1133">Transmembrane helix</keyword>
<keyword evidence="7" id="KW-0808">Transferase</keyword>
<dbReference type="GO" id="GO:0005886">
    <property type="term" value="C:plasma membrane"/>
    <property type="evidence" value="ECO:0007669"/>
    <property type="project" value="UniProtKB-SubCell"/>
</dbReference>
<evidence type="ECO:0000256" key="16">
    <source>
        <dbReference type="SAM" id="Coils"/>
    </source>
</evidence>
<dbReference type="InterPro" id="IPR025669">
    <property type="entry name" value="AAA_dom"/>
</dbReference>
<dbReference type="GO" id="GO:0004713">
    <property type="term" value="F:protein tyrosine kinase activity"/>
    <property type="evidence" value="ECO:0007669"/>
    <property type="project" value="TreeGrafter"/>
</dbReference>
<accession>F6EX12</accession>
<name>F6EX12_SPHCR</name>
<keyword evidence="22" id="KW-1185">Reference proteome</keyword>
<sequence>MLDQTGASHADITAQASASGIISSLNTAVIGMFRRRWRTFAIVSTVAFTVAAALILMMPWKYSATARVKIDPSANAALGQMSGNERPDQNIFDTEVNVMRSRDIAKGVVRELRLDGNPEFVKGLDPLPARPTAHERDEFETALADRLLGNLETARDKMTYIVNVGYTAREPAAAAAIANAFATQYIAYSVGRRTGTASRETSYLDQRLAALNDQAVQADARLAQYRATAGIVSGGDTSVTDQQIAPLASQLATAQSEAAAASAKLAAARAQVASGGLDAVSAVLNSQVIADLRSQRAQLIQRQGEVLSRYGPRHPESVKVIEQLRALDAQIKDEADRIIGGLVSEASAASARAASLRSDMGRLRSQQSTDTRASVMADTYQRQADAAHSAYNKLAEQAQGMSQVARSALTQAQVIETAVPPAKPTSPNRKLLLALAFIGAVAAGSGVVLMREILAKGLYSVADLERLGVPVLASIPRIDTGKLRDADGRPCSAPATLINKAMSSYAESYRVLRRSLLGRDGADMRVITIVSSLPDEGKTSSSLTLARICAMAGEKVLLIDTDLRRAGLREAAGIDVDRGLVEILTGDLRAEDAIVQDAVAGLDILPVASTSFVAEDLFSGRKMRDLIDAQSRIYDRIIIDTPPLLGLADARTVALLADAVVLVVKWGDTPANAVKTSLSWLASDDARLAGAIFSMVDAGEEAYGALYYSRKYSHYYHSE</sequence>
<evidence type="ECO:0000259" key="20">
    <source>
        <dbReference type="Pfam" id="PF13807"/>
    </source>
</evidence>
<evidence type="ECO:0000256" key="6">
    <source>
        <dbReference type="ARBA" id="ARBA00022519"/>
    </source>
</evidence>
<keyword evidence="16" id="KW-0175">Coiled coil</keyword>
<keyword evidence="10" id="KW-0418">Kinase</keyword>
<comment type="subcellular location">
    <subcellularLocation>
        <location evidence="1">Cell inner membrane</location>
        <topology evidence="1">Multi-pass membrane protein</topology>
    </subcellularLocation>
</comment>
<keyword evidence="6" id="KW-0997">Cell inner membrane</keyword>
<dbReference type="Pfam" id="PF13807">
    <property type="entry name" value="GNVR"/>
    <property type="match status" value="1"/>
</dbReference>
<dbReference type="STRING" id="690566.Sphch_0478"/>
<dbReference type="InterPro" id="IPR032807">
    <property type="entry name" value="GNVR"/>
</dbReference>
<dbReference type="CDD" id="cd05387">
    <property type="entry name" value="BY-kinase"/>
    <property type="match status" value="1"/>
</dbReference>
<evidence type="ECO:0000313" key="21">
    <source>
        <dbReference type="EMBL" id="AEG48175.1"/>
    </source>
</evidence>
<dbReference type="HOGENOM" id="CLU_009912_2_0_5"/>
<gene>
    <name evidence="21" type="ORF">Sphch_0478</name>
</gene>
<evidence type="ECO:0000256" key="1">
    <source>
        <dbReference type="ARBA" id="ARBA00004429"/>
    </source>
</evidence>
<dbReference type="EMBL" id="CP002798">
    <property type="protein sequence ID" value="AEG48175.1"/>
    <property type="molecule type" value="Genomic_DNA"/>
</dbReference>
<keyword evidence="13 17" id="KW-0472">Membrane</keyword>
<dbReference type="Gene3D" id="3.40.50.300">
    <property type="entry name" value="P-loop containing nucleotide triphosphate hydrolases"/>
    <property type="match status" value="1"/>
</dbReference>
<evidence type="ECO:0000256" key="5">
    <source>
        <dbReference type="ARBA" id="ARBA00022475"/>
    </source>
</evidence>
<feature type="domain" description="AAA" evidence="19">
    <location>
        <begin position="524"/>
        <end position="665"/>
    </location>
</feature>